<feature type="compositionally biased region" description="Basic and acidic residues" evidence="9">
    <location>
        <begin position="27"/>
        <end position="49"/>
    </location>
</feature>
<name>A0A1M6QM68_9ACTN</name>
<evidence type="ECO:0000256" key="2">
    <source>
        <dbReference type="ARBA" id="ARBA00022670"/>
    </source>
</evidence>
<dbReference type="GO" id="GO:0009252">
    <property type="term" value="P:peptidoglycan biosynthetic process"/>
    <property type="evidence" value="ECO:0007669"/>
    <property type="project" value="TreeGrafter"/>
</dbReference>
<dbReference type="InterPro" id="IPR036950">
    <property type="entry name" value="PBP_transglycosylase"/>
</dbReference>
<evidence type="ECO:0000256" key="9">
    <source>
        <dbReference type="SAM" id="MobiDB-lite"/>
    </source>
</evidence>
<keyword evidence="10" id="KW-1133">Transmembrane helix</keyword>
<keyword evidence="1 13" id="KW-0121">Carboxypeptidase</keyword>
<dbReference type="Gene3D" id="3.40.710.10">
    <property type="entry name" value="DD-peptidase/beta-lactamase superfamily"/>
    <property type="match status" value="1"/>
</dbReference>
<dbReference type="GO" id="GO:0008658">
    <property type="term" value="F:penicillin binding"/>
    <property type="evidence" value="ECO:0007669"/>
    <property type="project" value="InterPro"/>
</dbReference>
<evidence type="ECO:0000256" key="5">
    <source>
        <dbReference type="ARBA" id="ARBA00022801"/>
    </source>
</evidence>
<dbReference type="GO" id="GO:0008955">
    <property type="term" value="F:peptidoglycan glycosyltransferase activity"/>
    <property type="evidence" value="ECO:0007669"/>
    <property type="project" value="UniProtKB-EC"/>
</dbReference>
<keyword evidence="5" id="KW-0378">Hydrolase</keyword>
<dbReference type="InterPro" id="IPR023346">
    <property type="entry name" value="Lysozyme-like_dom_sf"/>
</dbReference>
<keyword evidence="10" id="KW-0472">Membrane</keyword>
<dbReference type="Pfam" id="PF00905">
    <property type="entry name" value="Transpeptidase"/>
    <property type="match status" value="1"/>
</dbReference>
<feature type="region of interest" description="Disordered" evidence="9">
    <location>
        <begin position="462"/>
        <end position="509"/>
    </location>
</feature>
<dbReference type="EMBL" id="FQZK01000015">
    <property type="protein sequence ID" value="SHK21190.1"/>
    <property type="molecule type" value="Genomic_DNA"/>
</dbReference>
<feature type="domain" description="Penicillin-binding protein transpeptidase" evidence="11">
    <location>
        <begin position="569"/>
        <end position="820"/>
    </location>
</feature>
<accession>A0A1M6QM68</accession>
<dbReference type="RefSeq" id="WP_084737624.1">
    <property type="nucleotide sequence ID" value="NZ_FQZK01000015.1"/>
</dbReference>
<dbReference type="InterPro" id="IPR050396">
    <property type="entry name" value="Glycosyltr_51/Transpeptidase"/>
</dbReference>
<evidence type="ECO:0000313" key="13">
    <source>
        <dbReference type="EMBL" id="SHK21190.1"/>
    </source>
</evidence>
<dbReference type="InterPro" id="IPR001264">
    <property type="entry name" value="Glyco_trans_51"/>
</dbReference>
<feature type="compositionally biased region" description="Basic and acidic residues" evidence="9">
    <location>
        <begin position="57"/>
        <end position="191"/>
    </location>
</feature>
<proteinExistence type="predicted"/>
<organism evidence="13 14">
    <name type="scientific">Nocardiopsis flavescens</name>
    <dbReference type="NCBI Taxonomy" id="758803"/>
    <lineage>
        <taxon>Bacteria</taxon>
        <taxon>Bacillati</taxon>
        <taxon>Actinomycetota</taxon>
        <taxon>Actinomycetes</taxon>
        <taxon>Streptosporangiales</taxon>
        <taxon>Nocardiopsidaceae</taxon>
        <taxon>Nocardiopsis</taxon>
    </lineage>
</organism>
<feature type="region of interest" description="Disordered" evidence="9">
    <location>
        <begin position="861"/>
        <end position="987"/>
    </location>
</feature>
<evidence type="ECO:0000256" key="10">
    <source>
        <dbReference type="SAM" id="Phobius"/>
    </source>
</evidence>
<evidence type="ECO:0000256" key="6">
    <source>
        <dbReference type="ARBA" id="ARBA00023268"/>
    </source>
</evidence>
<keyword evidence="3" id="KW-0328">Glycosyltransferase</keyword>
<reference evidence="13 14" key="1">
    <citation type="submission" date="2016-11" db="EMBL/GenBank/DDBJ databases">
        <authorList>
            <person name="Jaros S."/>
            <person name="Januszkiewicz K."/>
            <person name="Wedrychowicz H."/>
        </authorList>
    </citation>
    <scope>NUCLEOTIDE SEQUENCE [LARGE SCALE GENOMIC DNA]</scope>
    <source>
        <strain evidence="13 14">CGMCC 4.5723</strain>
    </source>
</reference>
<evidence type="ECO:0000313" key="14">
    <source>
        <dbReference type="Proteomes" id="UP000184452"/>
    </source>
</evidence>
<dbReference type="InterPro" id="IPR012338">
    <property type="entry name" value="Beta-lactam/transpept-like"/>
</dbReference>
<keyword evidence="4" id="KW-0808">Transferase</keyword>
<dbReference type="Gene3D" id="1.10.3810.10">
    <property type="entry name" value="Biosynthetic peptidoglycan transglycosylase-like"/>
    <property type="match status" value="1"/>
</dbReference>
<comment type="catalytic activity">
    <reaction evidence="7">
        <text>Preferential cleavage: (Ac)2-L-Lys-D-Ala-|-D-Ala. Also transpeptidation of peptidyl-alanyl moieties that are N-acyl substituents of D-alanine.</text>
        <dbReference type="EC" id="3.4.16.4"/>
    </reaction>
</comment>
<keyword evidence="14" id="KW-1185">Reference proteome</keyword>
<dbReference type="GO" id="GO:0009002">
    <property type="term" value="F:serine-type D-Ala-D-Ala carboxypeptidase activity"/>
    <property type="evidence" value="ECO:0007669"/>
    <property type="project" value="UniProtKB-EC"/>
</dbReference>
<dbReference type="PANTHER" id="PTHR32282:SF34">
    <property type="entry name" value="PENICILLIN-BINDING PROTEIN 1A"/>
    <property type="match status" value="1"/>
</dbReference>
<keyword evidence="6" id="KW-0511">Multifunctional enzyme</keyword>
<dbReference type="Proteomes" id="UP000184452">
    <property type="component" value="Unassembled WGS sequence"/>
</dbReference>
<dbReference type="OrthoDB" id="7911552at2"/>
<feature type="compositionally biased region" description="Acidic residues" evidence="9">
    <location>
        <begin position="490"/>
        <end position="504"/>
    </location>
</feature>
<feature type="compositionally biased region" description="Basic and acidic residues" evidence="9">
    <location>
        <begin position="1"/>
        <end position="17"/>
    </location>
</feature>
<dbReference type="STRING" id="758803.SAMN05421803_115116"/>
<dbReference type="SUPFAM" id="SSF56601">
    <property type="entry name" value="beta-lactamase/transpeptidase-like"/>
    <property type="match status" value="1"/>
</dbReference>
<evidence type="ECO:0000256" key="8">
    <source>
        <dbReference type="ARBA" id="ARBA00049902"/>
    </source>
</evidence>
<feature type="compositionally biased region" description="Acidic residues" evidence="9">
    <location>
        <begin position="889"/>
        <end position="902"/>
    </location>
</feature>
<evidence type="ECO:0000256" key="7">
    <source>
        <dbReference type="ARBA" id="ARBA00034000"/>
    </source>
</evidence>
<feature type="region of interest" description="Disordered" evidence="9">
    <location>
        <begin position="1"/>
        <end position="220"/>
    </location>
</feature>
<evidence type="ECO:0000259" key="11">
    <source>
        <dbReference type="Pfam" id="PF00905"/>
    </source>
</evidence>
<evidence type="ECO:0000256" key="3">
    <source>
        <dbReference type="ARBA" id="ARBA00022676"/>
    </source>
</evidence>
<feature type="compositionally biased region" description="Gly residues" evidence="9">
    <location>
        <begin position="196"/>
        <end position="206"/>
    </location>
</feature>
<dbReference type="GO" id="GO:0006508">
    <property type="term" value="P:proteolysis"/>
    <property type="evidence" value="ECO:0007669"/>
    <property type="project" value="UniProtKB-KW"/>
</dbReference>
<evidence type="ECO:0000256" key="4">
    <source>
        <dbReference type="ARBA" id="ARBA00022679"/>
    </source>
</evidence>
<dbReference type="AlphaFoldDB" id="A0A1M6QM68"/>
<dbReference type="SUPFAM" id="SSF53955">
    <property type="entry name" value="Lysozyme-like"/>
    <property type="match status" value="1"/>
</dbReference>
<keyword evidence="10" id="KW-0812">Transmembrane</keyword>
<comment type="catalytic activity">
    <reaction evidence="8">
        <text>[GlcNAc-(1-&gt;4)-Mur2Ac(oyl-L-Ala-gamma-D-Glu-L-Lys-D-Ala-D-Ala)](n)-di-trans,octa-cis-undecaprenyl diphosphate + beta-D-GlcNAc-(1-&gt;4)-Mur2Ac(oyl-L-Ala-gamma-D-Glu-L-Lys-D-Ala-D-Ala)-di-trans,octa-cis-undecaprenyl diphosphate = [GlcNAc-(1-&gt;4)-Mur2Ac(oyl-L-Ala-gamma-D-Glu-L-Lys-D-Ala-D-Ala)](n+1)-di-trans,octa-cis-undecaprenyl diphosphate + di-trans,octa-cis-undecaprenyl diphosphate + H(+)</text>
        <dbReference type="Rhea" id="RHEA:23708"/>
        <dbReference type="Rhea" id="RHEA-COMP:9602"/>
        <dbReference type="Rhea" id="RHEA-COMP:9603"/>
        <dbReference type="ChEBI" id="CHEBI:15378"/>
        <dbReference type="ChEBI" id="CHEBI:58405"/>
        <dbReference type="ChEBI" id="CHEBI:60033"/>
        <dbReference type="ChEBI" id="CHEBI:78435"/>
        <dbReference type="EC" id="2.4.99.28"/>
    </reaction>
</comment>
<dbReference type="Pfam" id="PF00912">
    <property type="entry name" value="Transgly"/>
    <property type="match status" value="1"/>
</dbReference>
<protein>
    <submittedName>
        <fullName evidence="13">Membrane carboxypeptidase (Penicillin-binding protein)</fullName>
    </submittedName>
</protein>
<evidence type="ECO:0000256" key="1">
    <source>
        <dbReference type="ARBA" id="ARBA00022645"/>
    </source>
</evidence>
<evidence type="ECO:0000259" key="12">
    <source>
        <dbReference type="Pfam" id="PF00912"/>
    </source>
</evidence>
<keyword evidence="2" id="KW-0645">Protease</keyword>
<dbReference type="PANTHER" id="PTHR32282">
    <property type="entry name" value="BINDING PROTEIN TRANSPEPTIDASE, PUTATIVE-RELATED"/>
    <property type="match status" value="1"/>
</dbReference>
<dbReference type="InterPro" id="IPR001460">
    <property type="entry name" value="PCN-bd_Tpept"/>
</dbReference>
<sequence length="987" mass="106923">MSTERRRDADGGRRRAEGPANGAGGDGGRRRADGPPPREQRAGGRRSPEAENGFWGEEERPRRRPPADDARSEGRGGGRRRAEEGRPRRPEGGQRRRPPEDDPRRRDGGARRRAPEGDPRRGPDGGQRRRPPEGGERPRRRPEEVEHGARAEGQRRRRPPEDGSRPGGRRRPDGPRDPREREHGARSEGGRRRAAAGGGGHGGSGGGRRRRGGEDEPDDRPWWKRFAAKAWKPALAAFGLMIIGGVAVFALLYAQAPDPADLDAKADSEKSATQIFWQTGDVAVTTGEVRRIEVQYDDIPPEVIDGILAAEQHTFFEDPGVSITGIGRALLSRGEAGGGSTITQQMARNFYSDLDGYGTLERKIREIFISIKLGQRMDKEEILERYVNTIYFGRQAMGIEMASRQYFDKSVTELGSAEGAYLGLIIQMPSNFENSELGPWTHTYLHEERWPYIQNQLAAMNEENSDRGLPKSEAQALEIPETTQWGSSAESEEESEEAEEETQEYDPKPDYVRVAVVQELVDRYGLTSEEIATQGYRVETSLDPDLMEAAYTAFDTLPGHPEDTRKGLTAINPATGEIVAFRGGADAGVELNQSLEERTQAGSSYKPYVLAAALNQNISLRTLMNGDSPQEFEGLQSPVTNADMQSHGAVDLVESTAHSYNTPYVQLAQEVGPLNVDEMAVSAGVAEEQTTTSTQGSLIALGTHQVSALDQASGYATFAAAGVHRPAHMVTKVTNSDGTERIPNDADQLESGTRAMSADVAADVTFALTEVVTNGGGSNAALPDGRPVAGKTGTSSGAISAWFVGYVPQLSVAVGLSRADAETGLEFDGISNNEVFGGSTSATVWNAFMVDAIEIMELSPENFPPPANVGTDQNFAPSPSPDPSPSEQPSEDPTDEPSEFPDCDLQNIDPENPNCAGMPTPPECQDWDWECQNPDLPTPPESSDDPDDCETRPIFDQCEETPGDGDQRLGSSQGANGRVAILGSRED</sequence>
<gene>
    <name evidence="13" type="ORF">SAMN05421803_115116</name>
</gene>
<dbReference type="GO" id="GO:0030288">
    <property type="term" value="C:outer membrane-bounded periplasmic space"/>
    <property type="evidence" value="ECO:0007669"/>
    <property type="project" value="TreeGrafter"/>
</dbReference>
<feature type="transmembrane region" description="Helical" evidence="10">
    <location>
        <begin position="234"/>
        <end position="254"/>
    </location>
</feature>
<feature type="domain" description="Glycosyl transferase family 51" evidence="12">
    <location>
        <begin position="287"/>
        <end position="435"/>
    </location>
</feature>